<comment type="similarity">
    <text evidence="1">Belongs to the leucine-binding protein family.</text>
</comment>
<dbReference type="PROSITE" id="PS51257">
    <property type="entry name" value="PROKAR_LIPOPROTEIN"/>
    <property type="match status" value="1"/>
</dbReference>
<feature type="signal peptide" evidence="4">
    <location>
        <begin position="1"/>
        <end position="24"/>
    </location>
</feature>
<dbReference type="Pfam" id="PF13458">
    <property type="entry name" value="Peripla_BP_6"/>
    <property type="match status" value="1"/>
</dbReference>
<gene>
    <name evidence="6" type="ORF">HND93_26435</name>
</gene>
<keyword evidence="2 4" id="KW-0732">Signal</keyword>
<comment type="caution">
    <text evidence="6">The sequence shown here is derived from an EMBL/GenBank/DDBJ whole genome shotgun (WGS) entry which is preliminary data.</text>
</comment>
<evidence type="ECO:0000256" key="2">
    <source>
        <dbReference type="ARBA" id="ARBA00022729"/>
    </source>
</evidence>
<organism evidence="6 7">
    <name type="scientific">Azospirillum oleiclasticum</name>
    <dbReference type="NCBI Taxonomy" id="2735135"/>
    <lineage>
        <taxon>Bacteria</taxon>
        <taxon>Pseudomonadati</taxon>
        <taxon>Pseudomonadota</taxon>
        <taxon>Alphaproteobacteria</taxon>
        <taxon>Rhodospirillales</taxon>
        <taxon>Azospirillaceae</taxon>
        <taxon>Azospirillum</taxon>
    </lineage>
</organism>
<dbReference type="InterPro" id="IPR051010">
    <property type="entry name" value="BCAA_transport"/>
</dbReference>
<proteinExistence type="inferred from homology"/>
<dbReference type="EMBL" id="JABFDB010000025">
    <property type="protein sequence ID" value="NYZ23260.1"/>
    <property type="molecule type" value="Genomic_DNA"/>
</dbReference>
<name>A0ABX2THN8_9PROT</name>
<evidence type="ECO:0000313" key="7">
    <source>
        <dbReference type="Proteomes" id="UP000584642"/>
    </source>
</evidence>
<dbReference type="SUPFAM" id="SSF53822">
    <property type="entry name" value="Periplasmic binding protein-like I"/>
    <property type="match status" value="1"/>
</dbReference>
<keyword evidence="3" id="KW-0813">Transport</keyword>
<protein>
    <submittedName>
        <fullName evidence="6">ABC transporter substrate-binding protein</fullName>
    </submittedName>
</protein>
<evidence type="ECO:0000256" key="1">
    <source>
        <dbReference type="ARBA" id="ARBA00010062"/>
    </source>
</evidence>
<dbReference type="RefSeq" id="WP_180285028.1">
    <property type="nucleotide sequence ID" value="NZ_JABFDB010000025.1"/>
</dbReference>
<evidence type="ECO:0000256" key="4">
    <source>
        <dbReference type="SAM" id="SignalP"/>
    </source>
</evidence>
<dbReference type="Proteomes" id="UP000584642">
    <property type="component" value="Unassembled WGS sequence"/>
</dbReference>
<feature type="chain" id="PRO_5045972111" evidence="4">
    <location>
        <begin position="25"/>
        <end position="401"/>
    </location>
</feature>
<dbReference type="Gene3D" id="3.40.50.2300">
    <property type="match status" value="2"/>
</dbReference>
<keyword evidence="7" id="KW-1185">Reference proteome</keyword>
<dbReference type="CDD" id="cd06327">
    <property type="entry name" value="PBP1_SBP-like"/>
    <property type="match status" value="1"/>
</dbReference>
<evidence type="ECO:0000313" key="6">
    <source>
        <dbReference type="EMBL" id="NYZ23260.1"/>
    </source>
</evidence>
<accession>A0ABX2THN8</accession>
<reference evidence="6 7" key="1">
    <citation type="submission" date="2020-05" db="EMBL/GenBank/DDBJ databases">
        <title>Azospirillum oleiclasticum sp. nov, a nitrogen-fixing and heavy crude oil-emulsifying bacterium isolated from the crude oil of Yumen Oilfield.</title>
        <authorList>
            <person name="Wu D."/>
            <person name="Cai M."/>
            <person name="Zhang X."/>
        </authorList>
    </citation>
    <scope>NUCLEOTIDE SEQUENCE [LARGE SCALE GENOMIC DNA]</scope>
    <source>
        <strain evidence="6 7">ROY-1-1-2</strain>
    </source>
</reference>
<evidence type="ECO:0000259" key="5">
    <source>
        <dbReference type="Pfam" id="PF13458"/>
    </source>
</evidence>
<keyword evidence="3" id="KW-0029">Amino-acid transport</keyword>
<dbReference type="PANTHER" id="PTHR30483:SF6">
    <property type="entry name" value="PERIPLASMIC BINDING PROTEIN OF ABC TRANSPORTER FOR NATURAL AMINO ACIDS"/>
    <property type="match status" value="1"/>
</dbReference>
<dbReference type="InterPro" id="IPR028082">
    <property type="entry name" value="Peripla_BP_I"/>
</dbReference>
<evidence type="ECO:0000256" key="3">
    <source>
        <dbReference type="ARBA" id="ARBA00022970"/>
    </source>
</evidence>
<dbReference type="InterPro" id="IPR028081">
    <property type="entry name" value="Leu-bd"/>
</dbReference>
<sequence>MTRHLVAGAALALLGCLGSAPVSAEIGKPVIRIGILNDRSGPYADLGGPGSVVAAQLAIEDAGGKVNGAAIELVSADHQNKPDIGSGIARRWLDQDGVDVIADVPVSSVALAVQEIGRQAKRITLMQATTSDLSGKACSPYSTAWQDDTYSFSKATAQAVVATGSKRWFFISADYAFGHALERDAGKFIKEAGGTVTGAVRHPINAGDMSSYLVQAQSSKADVVAFANGGADLINSIKQADEFGVTAGGQKLVGFLLYLTDVHALGLPVTKGLLLSEGFYWNQNEAARTWSKRFFEKTKRMPTKQHASVYASVAHYLKAVKAADTLDADAVAAQMRTMPVDYFGHSGTVRQDGRVVYPMTLYEVKSPAESKEPWDYLKPVREITAAEAFRPISEGGCGLVK</sequence>
<feature type="domain" description="Leucine-binding protein" evidence="5">
    <location>
        <begin position="31"/>
        <end position="365"/>
    </location>
</feature>
<dbReference type="PANTHER" id="PTHR30483">
    <property type="entry name" value="LEUCINE-SPECIFIC-BINDING PROTEIN"/>
    <property type="match status" value="1"/>
</dbReference>